<evidence type="ECO:0000313" key="2">
    <source>
        <dbReference type="Proteomes" id="UP001257060"/>
    </source>
</evidence>
<evidence type="ECO:0000313" key="1">
    <source>
        <dbReference type="EMBL" id="MDS0299037.1"/>
    </source>
</evidence>
<proteinExistence type="predicted"/>
<organism evidence="1 2">
    <name type="scientific">Halogeometricum salsisoli</name>
    <dbReference type="NCBI Taxonomy" id="2950536"/>
    <lineage>
        <taxon>Archaea</taxon>
        <taxon>Methanobacteriati</taxon>
        <taxon>Methanobacteriota</taxon>
        <taxon>Stenosarchaea group</taxon>
        <taxon>Halobacteria</taxon>
        <taxon>Halobacteriales</taxon>
        <taxon>Haloferacaceae</taxon>
        <taxon>Halogeometricum</taxon>
    </lineage>
</organism>
<gene>
    <name evidence="1" type="ORF">NDI76_09795</name>
</gene>
<dbReference type="EMBL" id="JAMQOP010000001">
    <property type="protein sequence ID" value="MDS0299037.1"/>
    <property type="molecule type" value="Genomic_DNA"/>
</dbReference>
<dbReference type="InterPro" id="IPR006311">
    <property type="entry name" value="TAT_signal"/>
</dbReference>
<sequence>MVDDIRETDRRSVLKLLAAAGVIGGGGAAASGSAAAQKSQGGGFQKLTFDVEKSGSLVEQTDVVDNAFTVGEDATFDGQLILTDLEVNENDELVASGRLKGELTQNPTQTISQTFQTVLGTLSDVLSVLSPDGSGECPVLNLDVGEIFLDLLGLQVETSTIEIDIVAVAGEGNLLGNLLCAVAGLLDPA</sequence>
<reference evidence="1 2" key="1">
    <citation type="submission" date="2022-06" db="EMBL/GenBank/DDBJ databases">
        <title>Halogeometricum sp. a new haloarchaeum isolate from saline soil.</title>
        <authorList>
            <person name="Strakova D."/>
            <person name="Galisteo C."/>
            <person name="Sanchez-Porro C."/>
            <person name="Ventosa A."/>
        </authorList>
    </citation>
    <scope>NUCLEOTIDE SEQUENCE [LARGE SCALE GENOMIC DNA]</scope>
    <source>
        <strain evidence="1 2">S1BR25-6</strain>
    </source>
</reference>
<dbReference type="PROSITE" id="PS51318">
    <property type="entry name" value="TAT"/>
    <property type="match status" value="1"/>
</dbReference>
<name>A0ABU2GE14_9EURY</name>
<evidence type="ECO:0008006" key="3">
    <source>
        <dbReference type="Google" id="ProtNLM"/>
    </source>
</evidence>
<keyword evidence="2" id="KW-1185">Reference proteome</keyword>
<comment type="caution">
    <text evidence="1">The sequence shown here is derived from an EMBL/GenBank/DDBJ whole genome shotgun (WGS) entry which is preliminary data.</text>
</comment>
<dbReference type="RefSeq" id="WP_310923832.1">
    <property type="nucleotide sequence ID" value="NZ_JAMQOP010000001.1"/>
</dbReference>
<dbReference type="Proteomes" id="UP001257060">
    <property type="component" value="Unassembled WGS sequence"/>
</dbReference>
<accession>A0ABU2GE14</accession>
<protein>
    <recommendedName>
        <fullName evidence="3">SipW-cognate class signal peptide</fullName>
    </recommendedName>
</protein>